<evidence type="ECO:0000313" key="3">
    <source>
        <dbReference type="Proteomes" id="UP000036959"/>
    </source>
</evidence>
<evidence type="ECO:0000259" key="1">
    <source>
        <dbReference type="SMART" id="SM00507"/>
    </source>
</evidence>
<dbReference type="OrthoDB" id="6696486at2"/>
<reference evidence="3" key="1">
    <citation type="submission" date="2015-06" db="EMBL/GenBank/DDBJ databases">
        <title>Comparative genomics of Burkholderia leaf nodule symbionts.</title>
        <authorList>
            <person name="Carlier A."/>
            <person name="Eberl L."/>
            <person name="Pinto-Carbo M."/>
        </authorList>
    </citation>
    <scope>NUCLEOTIDE SEQUENCE [LARGE SCALE GENOMIC DNA]</scope>
    <source>
        <strain evidence="3">UZHbot4</strain>
    </source>
</reference>
<feature type="domain" description="HNH nuclease" evidence="1">
    <location>
        <begin position="76"/>
        <end position="125"/>
    </location>
</feature>
<dbReference type="Proteomes" id="UP000036959">
    <property type="component" value="Unassembled WGS sequence"/>
</dbReference>
<name>A0A0L0MI10_9BURK</name>
<evidence type="ECO:0000313" key="2">
    <source>
        <dbReference type="EMBL" id="KND62327.1"/>
    </source>
</evidence>
<proteinExistence type="predicted"/>
<keyword evidence="3" id="KW-1185">Reference proteome</keyword>
<organism evidence="2 3">
    <name type="scientific">Candidatus Burkholderia verschuerenii</name>
    <dbReference type="NCBI Taxonomy" id="242163"/>
    <lineage>
        <taxon>Bacteria</taxon>
        <taxon>Pseudomonadati</taxon>
        <taxon>Pseudomonadota</taxon>
        <taxon>Betaproteobacteria</taxon>
        <taxon>Burkholderiales</taxon>
        <taxon>Burkholderiaceae</taxon>
        <taxon>Burkholderia</taxon>
    </lineage>
</organism>
<gene>
    <name evidence="2" type="ORF">BVER_01794</name>
</gene>
<dbReference type="InterPro" id="IPR003615">
    <property type="entry name" value="HNH_nuc"/>
</dbReference>
<dbReference type="PATRIC" id="fig|242163.4.peg.2599"/>
<dbReference type="AlphaFoldDB" id="A0A0L0MI10"/>
<sequence>MNTPIDSRKYATLDEDAVRNAGISWDEATQGMTAPDPNLGANFVTRRYKDIVFSVKRKIWRQDDEGMESANAEYKKKRPAVLVKGGNKCVFCGFRSKHTEVHHCNDNHADNRDENLEIADPLCHGTQHIGQVGSQRQGIFINLEGIPQAEVNHLQRTIAVVLEMGSEQEKSDARALLQHLASRGELIASEWGSANPSDFANALLRLHDEDLDKRVSAFAGMALLYRPVRFMEYIGQWIEESYKSLPLKMWGQIYERARAAR</sequence>
<dbReference type="EMBL" id="LFJJ01000002">
    <property type="protein sequence ID" value="KND62327.1"/>
    <property type="molecule type" value="Genomic_DNA"/>
</dbReference>
<comment type="caution">
    <text evidence="2">The sequence shown here is derived from an EMBL/GenBank/DDBJ whole genome shotgun (WGS) entry which is preliminary data.</text>
</comment>
<dbReference type="SMART" id="SM00507">
    <property type="entry name" value="HNHc"/>
    <property type="match status" value="1"/>
</dbReference>
<protein>
    <recommendedName>
        <fullName evidence="1">HNH nuclease domain-containing protein</fullName>
    </recommendedName>
</protein>
<accession>A0A0L0MI10</accession>
<dbReference type="RefSeq" id="WP_050451680.1">
    <property type="nucleotide sequence ID" value="NZ_LFJJ01000002.1"/>
</dbReference>